<proteinExistence type="predicted"/>
<gene>
    <name evidence="1" type="ORF">ZEAMMB73_Zm00001d002052</name>
</gene>
<accession>A0A1D6DW10</accession>
<organism evidence="1">
    <name type="scientific">Zea mays</name>
    <name type="common">Maize</name>
    <dbReference type="NCBI Taxonomy" id="4577"/>
    <lineage>
        <taxon>Eukaryota</taxon>
        <taxon>Viridiplantae</taxon>
        <taxon>Streptophyta</taxon>
        <taxon>Embryophyta</taxon>
        <taxon>Tracheophyta</taxon>
        <taxon>Spermatophyta</taxon>
        <taxon>Magnoliopsida</taxon>
        <taxon>Liliopsida</taxon>
        <taxon>Poales</taxon>
        <taxon>Poaceae</taxon>
        <taxon>PACMAD clade</taxon>
        <taxon>Panicoideae</taxon>
        <taxon>Andropogonodae</taxon>
        <taxon>Andropogoneae</taxon>
        <taxon>Tripsacinae</taxon>
        <taxon>Zea</taxon>
    </lineage>
</organism>
<evidence type="ECO:0000313" key="1">
    <source>
        <dbReference type="EMBL" id="ONM12901.1"/>
    </source>
</evidence>
<reference evidence="1" key="1">
    <citation type="submission" date="2015-12" db="EMBL/GenBank/DDBJ databases">
        <title>Update maize B73 reference genome by single molecule sequencing technologies.</title>
        <authorList>
            <consortium name="Maize Genome Sequencing Project"/>
            <person name="Ware D."/>
        </authorList>
    </citation>
    <scope>NUCLEOTIDE SEQUENCE [LARGE SCALE GENOMIC DNA]</scope>
    <source>
        <tissue evidence="1">Seedling</tissue>
    </source>
</reference>
<dbReference type="EMBL" id="CM007648">
    <property type="protein sequence ID" value="ONM12901.1"/>
    <property type="molecule type" value="Genomic_DNA"/>
</dbReference>
<protein>
    <submittedName>
        <fullName evidence="1">Putative isoaspartyl peptidase/L-asparaginase 2</fullName>
    </submittedName>
</protein>
<name>A0A1D6DW10_MAIZE</name>
<dbReference type="AlphaFoldDB" id="A0A1D6DW10"/>
<sequence>MWPSCDCHVFNLRVTGVVDDPPLVVAIAWRLVLGSIMMVIVTECPAK</sequence>